<evidence type="ECO:0000313" key="2">
    <source>
        <dbReference type="EMBL" id="GGM71909.1"/>
    </source>
</evidence>
<feature type="domain" description="DUF5753" evidence="1">
    <location>
        <begin position="26"/>
        <end position="198"/>
    </location>
</feature>
<organism evidence="2 3">
    <name type="scientific">Longimycelium tulufanense</name>
    <dbReference type="NCBI Taxonomy" id="907463"/>
    <lineage>
        <taxon>Bacteria</taxon>
        <taxon>Bacillati</taxon>
        <taxon>Actinomycetota</taxon>
        <taxon>Actinomycetes</taxon>
        <taxon>Pseudonocardiales</taxon>
        <taxon>Pseudonocardiaceae</taxon>
        <taxon>Longimycelium</taxon>
    </lineage>
</organism>
<dbReference type="Pfam" id="PF19054">
    <property type="entry name" value="DUF5753"/>
    <property type="match status" value="1"/>
</dbReference>
<evidence type="ECO:0000313" key="3">
    <source>
        <dbReference type="Proteomes" id="UP000637578"/>
    </source>
</evidence>
<comment type="caution">
    <text evidence="2">The sequence shown here is derived from an EMBL/GenBank/DDBJ whole genome shotgun (WGS) entry which is preliminary data.</text>
</comment>
<evidence type="ECO:0000259" key="1">
    <source>
        <dbReference type="Pfam" id="PF19054"/>
    </source>
</evidence>
<proteinExistence type="predicted"/>
<dbReference type="EMBL" id="BMMK01000027">
    <property type="protein sequence ID" value="GGM71909.1"/>
    <property type="molecule type" value="Genomic_DNA"/>
</dbReference>
<protein>
    <recommendedName>
        <fullName evidence="1">DUF5753 domain-containing protein</fullName>
    </recommendedName>
</protein>
<reference evidence="2" key="2">
    <citation type="submission" date="2020-09" db="EMBL/GenBank/DDBJ databases">
        <authorList>
            <person name="Sun Q."/>
            <person name="Zhou Y."/>
        </authorList>
    </citation>
    <scope>NUCLEOTIDE SEQUENCE</scope>
    <source>
        <strain evidence="2">CGMCC 4.5737</strain>
    </source>
</reference>
<accession>A0A8J3CHY5</accession>
<sequence>MELAQHVDGPHWISVGMPAPPQQLVALMEFEREASSIIEVAPGVIPGLLQTADYARAMMRGSGMNHTEAETRVAMRVSRREVLHREPLHFTAIIGEAPLRSLVGGRQAMEEQLRFLIKMAQRTNVTLRVVPQESDWNPLMEGQFAVINFEHDPPIATSENQISSLFFHRPKDVAAFQQKVEQLLNFAMTSADSLGWIANRLNHLESL</sequence>
<dbReference type="AlphaFoldDB" id="A0A8J3CHY5"/>
<dbReference type="Proteomes" id="UP000637578">
    <property type="component" value="Unassembled WGS sequence"/>
</dbReference>
<gene>
    <name evidence="2" type="ORF">GCM10012275_48070</name>
</gene>
<name>A0A8J3CHY5_9PSEU</name>
<reference evidence="2" key="1">
    <citation type="journal article" date="2014" name="Int. J. Syst. Evol. Microbiol.">
        <title>Complete genome sequence of Corynebacterium casei LMG S-19264T (=DSM 44701T), isolated from a smear-ripened cheese.</title>
        <authorList>
            <consortium name="US DOE Joint Genome Institute (JGI-PGF)"/>
            <person name="Walter F."/>
            <person name="Albersmeier A."/>
            <person name="Kalinowski J."/>
            <person name="Ruckert C."/>
        </authorList>
    </citation>
    <scope>NUCLEOTIDE SEQUENCE</scope>
    <source>
        <strain evidence="2">CGMCC 4.5737</strain>
    </source>
</reference>
<dbReference type="InterPro" id="IPR043917">
    <property type="entry name" value="DUF5753"/>
</dbReference>
<keyword evidence="3" id="KW-1185">Reference proteome</keyword>